<dbReference type="CDD" id="cd04301">
    <property type="entry name" value="NAT_SF"/>
    <property type="match status" value="1"/>
</dbReference>
<keyword evidence="2" id="KW-0012">Acyltransferase</keyword>
<name>A0ABZ1C4M8_9BACT</name>
<dbReference type="InterPro" id="IPR000182">
    <property type="entry name" value="GNAT_dom"/>
</dbReference>
<accession>A0ABZ1C4M8</accession>
<dbReference type="PROSITE" id="PS51186">
    <property type="entry name" value="GNAT"/>
    <property type="match status" value="1"/>
</dbReference>
<organism evidence="4 5">
    <name type="scientific">Actomonas aquatica</name>
    <dbReference type="NCBI Taxonomy" id="2866162"/>
    <lineage>
        <taxon>Bacteria</taxon>
        <taxon>Pseudomonadati</taxon>
        <taxon>Verrucomicrobiota</taxon>
        <taxon>Opitutia</taxon>
        <taxon>Opitutales</taxon>
        <taxon>Opitutaceae</taxon>
        <taxon>Actomonas</taxon>
    </lineage>
</organism>
<dbReference type="SUPFAM" id="SSF55729">
    <property type="entry name" value="Acyl-CoA N-acyltransferases (Nat)"/>
    <property type="match status" value="1"/>
</dbReference>
<sequence length="148" mass="15962">MPLPPLTYELAETRDGPAITALLRAVDLPTEDLTTQSWRHFIVARADARVIGAAGLEPTGEVALLRSFVVTPDLRGAGIGQHLLTETRQLARQPGVQELWLLTTTAETFFARAGFTRVPRETAPPAIQASREYCALCPASAAVMTAQP</sequence>
<protein>
    <submittedName>
        <fullName evidence="4">Arsenic resistance N-acetyltransferase ArsN2</fullName>
    </submittedName>
</protein>
<dbReference type="EMBL" id="CP139781">
    <property type="protein sequence ID" value="WRQ86681.1"/>
    <property type="molecule type" value="Genomic_DNA"/>
</dbReference>
<dbReference type="NCBIfam" id="NF040501">
    <property type="entry name" value="resist_ArsN2"/>
    <property type="match status" value="1"/>
</dbReference>
<proteinExistence type="predicted"/>
<dbReference type="InterPro" id="IPR016181">
    <property type="entry name" value="Acyl_CoA_acyltransferase"/>
</dbReference>
<gene>
    <name evidence="4" type="primary">arsN2</name>
    <name evidence="4" type="ORF">K1X11_017855</name>
</gene>
<evidence type="ECO:0000313" key="5">
    <source>
        <dbReference type="Proteomes" id="UP000738431"/>
    </source>
</evidence>
<evidence type="ECO:0000256" key="1">
    <source>
        <dbReference type="ARBA" id="ARBA00022679"/>
    </source>
</evidence>
<keyword evidence="5" id="KW-1185">Reference proteome</keyword>
<dbReference type="Gene3D" id="3.40.630.30">
    <property type="match status" value="1"/>
</dbReference>
<dbReference type="RefSeq" id="WP_221030518.1">
    <property type="nucleotide sequence ID" value="NZ_CP139781.1"/>
</dbReference>
<dbReference type="InterPro" id="IPR050832">
    <property type="entry name" value="Bact_Acetyltransf"/>
</dbReference>
<evidence type="ECO:0000259" key="3">
    <source>
        <dbReference type="PROSITE" id="PS51186"/>
    </source>
</evidence>
<dbReference type="PANTHER" id="PTHR43877">
    <property type="entry name" value="AMINOALKYLPHOSPHONATE N-ACETYLTRANSFERASE-RELATED-RELATED"/>
    <property type="match status" value="1"/>
</dbReference>
<reference evidence="4 5" key="1">
    <citation type="submission" date="2023-12" db="EMBL/GenBank/DDBJ databases">
        <title>Description of an unclassified Opitutus bacterium of Verrucomicrobiota.</title>
        <authorList>
            <person name="Zhang D.-F."/>
        </authorList>
    </citation>
    <scope>NUCLEOTIDE SEQUENCE [LARGE SCALE GENOMIC DNA]</scope>
    <source>
        <strain evidence="4 5">WL0086</strain>
    </source>
</reference>
<keyword evidence="1" id="KW-0808">Transferase</keyword>
<evidence type="ECO:0000313" key="4">
    <source>
        <dbReference type="EMBL" id="WRQ86681.1"/>
    </source>
</evidence>
<evidence type="ECO:0000256" key="2">
    <source>
        <dbReference type="ARBA" id="ARBA00023315"/>
    </source>
</evidence>
<dbReference type="Proteomes" id="UP000738431">
    <property type="component" value="Chromosome"/>
</dbReference>
<feature type="domain" description="N-acetyltransferase" evidence="3">
    <location>
        <begin position="6"/>
        <end position="134"/>
    </location>
</feature>
<dbReference type="Pfam" id="PF13508">
    <property type="entry name" value="Acetyltransf_7"/>
    <property type="match status" value="1"/>
</dbReference>